<keyword evidence="3" id="KW-0408">Iron</keyword>
<keyword evidence="4" id="KW-0411">Iron-sulfur</keyword>
<name>A0ABD0BK43_CORUL</name>
<accession>A0ABD0BK43</accession>
<dbReference type="InterPro" id="IPR058240">
    <property type="entry name" value="rSAM_sf"/>
</dbReference>
<dbReference type="AlphaFoldDB" id="A0ABD0BK43"/>
<dbReference type="SFLD" id="SFLDS00029">
    <property type="entry name" value="Radical_SAM"/>
    <property type="match status" value="1"/>
</dbReference>
<dbReference type="InterPro" id="IPR050377">
    <property type="entry name" value="Radical_SAM_PqqE_MftC-like"/>
</dbReference>
<evidence type="ECO:0000313" key="6">
    <source>
        <dbReference type="EMBL" id="GJJ42343.1"/>
    </source>
</evidence>
<keyword evidence="1" id="KW-0949">S-adenosyl-L-methionine</keyword>
<dbReference type="PANTHER" id="PTHR11228:SF27">
    <property type="entry name" value="GLYCYL-RADICAL ENZYME ACTIVATING ENZYME MJ1227-RELATED"/>
    <property type="match status" value="1"/>
</dbReference>
<dbReference type="EMBL" id="BQFK01000001">
    <property type="protein sequence ID" value="GJJ42343.1"/>
    <property type="molecule type" value="Genomic_DNA"/>
</dbReference>
<protein>
    <submittedName>
        <fullName evidence="6">Anaerobic ribonucleoside-triphosphate reductase activating protein</fullName>
    </submittedName>
</protein>
<feature type="domain" description="Radical SAM core" evidence="5">
    <location>
        <begin position="30"/>
        <end position="228"/>
    </location>
</feature>
<evidence type="ECO:0000256" key="2">
    <source>
        <dbReference type="ARBA" id="ARBA00022723"/>
    </source>
</evidence>
<proteinExistence type="predicted"/>
<dbReference type="PANTHER" id="PTHR11228">
    <property type="entry name" value="RADICAL SAM DOMAIN PROTEIN"/>
    <property type="match status" value="1"/>
</dbReference>
<keyword evidence="2" id="KW-0479">Metal-binding</keyword>
<dbReference type="Pfam" id="PF04055">
    <property type="entry name" value="Radical_SAM"/>
    <property type="match status" value="1"/>
</dbReference>
<gene>
    <name evidence="6" type="ORF">CULCOIPH005_05320</name>
</gene>
<evidence type="ECO:0000259" key="5">
    <source>
        <dbReference type="PROSITE" id="PS51918"/>
    </source>
</evidence>
<dbReference type="GO" id="GO:0051536">
    <property type="term" value="F:iron-sulfur cluster binding"/>
    <property type="evidence" value="ECO:0007669"/>
    <property type="project" value="UniProtKB-KW"/>
</dbReference>
<evidence type="ECO:0000256" key="4">
    <source>
        <dbReference type="ARBA" id="ARBA00023014"/>
    </source>
</evidence>
<dbReference type="RefSeq" id="WP_014835930.1">
    <property type="nucleotide sequence ID" value="NZ_AP019662.1"/>
</dbReference>
<dbReference type="SFLD" id="SFLDG01094">
    <property type="entry name" value="Uncharacterised_Radical_SAM_Su"/>
    <property type="match status" value="1"/>
</dbReference>
<reference evidence="6 7" key="1">
    <citation type="submission" date="2021-11" db="EMBL/GenBank/DDBJ databases">
        <title>Whole genome sequences of diphtheriae toxin producing Corynebacterium ulcerans isolates from cats in Osaka, Japan.</title>
        <authorList>
            <person name="Umeda K."/>
            <person name="Hirai Y."/>
        </authorList>
    </citation>
    <scope>NUCLEOTIDE SEQUENCE [LARGE SCALE GENOMIC DNA]</scope>
    <source>
        <strain evidence="6 7">12109B-1</strain>
    </source>
</reference>
<dbReference type="CDD" id="cd01335">
    <property type="entry name" value="Radical_SAM"/>
    <property type="match status" value="1"/>
</dbReference>
<evidence type="ECO:0000313" key="7">
    <source>
        <dbReference type="Proteomes" id="UP001205910"/>
    </source>
</evidence>
<evidence type="ECO:0000256" key="3">
    <source>
        <dbReference type="ARBA" id="ARBA00023004"/>
    </source>
</evidence>
<dbReference type="NCBIfam" id="TIGR02495">
    <property type="entry name" value="NrdG2"/>
    <property type="match status" value="1"/>
</dbReference>
<dbReference type="GO" id="GO:0046872">
    <property type="term" value="F:metal ion binding"/>
    <property type="evidence" value="ECO:0007669"/>
    <property type="project" value="UniProtKB-KW"/>
</dbReference>
<dbReference type="SUPFAM" id="SSF102114">
    <property type="entry name" value="Radical SAM enzymes"/>
    <property type="match status" value="1"/>
</dbReference>
<dbReference type="InterPro" id="IPR012840">
    <property type="entry name" value="NrdG2"/>
</dbReference>
<comment type="caution">
    <text evidence="6">The sequence shown here is derived from an EMBL/GenBank/DDBJ whole genome shotgun (WGS) entry which is preliminary data.</text>
</comment>
<dbReference type="Gene3D" id="3.20.20.70">
    <property type="entry name" value="Aldolase class I"/>
    <property type="match status" value="1"/>
</dbReference>
<dbReference type="InterPro" id="IPR013785">
    <property type="entry name" value="Aldolase_TIM"/>
</dbReference>
<sequence length="228" mass="24200">MSAPTLRKPLPDTATAQLPIAGIIPFSATDWPGKLTATAFTQGCPLRCVYCHNPQLQAFTPGAHSLAEFLSLLDSRHGLIDAAVISGGEPTSVHGLTDAIAAIHGIGFPVGIHTCGYAPRRIAELVRDPATTPDWVGLDIKALPRHMQEVTGCSPRVAVSVWKSLRILQTAGVAVTLRTTLWEGSVIEQNLDELRSLVAARSLETSAELVIQHARAADGSPWAPGHSE</sequence>
<dbReference type="Proteomes" id="UP001205910">
    <property type="component" value="Unassembled WGS sequence"/>
</dbReference>
<dbReference type="InterPro" id="IPR007197">
    <property type="entry name" value="rSAM"/>
</dbReference>
<organism evidence="6 7">
    <name type="scientific">Corynebacterium ulcerans</name>
    <dbReference type="NCBI Taxonomy" id="65058"/>
    <lineage>
        <taxon>Bacteria</taxon>
        <taxon>Bacillati</taxon>
        <taxon>Actinomycetota</taxon>
        <taxon>Actinomycetes</taxon>
        <taxon>Mycobacteriales</taxon>
        <taxon>Corynebacteriaceae</taxon>
        <taxon>Corynebacterium</taxon>
    </lineage>
</organism>
<dbReference type="PROSITE" id="PS51918">
    <property type="entry name" value="RADICAL_SAM"/>
    <property type="match status" value="1"/>
</dbReference>
<evidence type="ECO:0000256" key="1">
    <source>
        <dbReference type="ARBA" id="ARBA00022691"/>
    </source>
</evidence>